<feature type="coiled-coil region" evidence="1">
    <location>
        <begin position="3"/>
        <end position="30"/>
    </location>
</feature>
<protein>
    <recommendedName>
        <fullName evidence="4">DUF883 domain-containing protein</fullName>
    </recommendedName>
</protein>
<gene>
    <name evidence="2" type="ORF">RHIZ70_774</name>
</gene>
<name>A0A376AB83_9HYPH</name>
<accession>A0A376AB83</accession>
<evidence type="ECO:0008006" key="4">
    <source>
        <dbReference type="Google" id="ProtNLM"/>
    </source>
</evidence>
<dbReference type="Proteomes" id="UP000254764">
    <property type="component" value="Unassembled WGS sequence"/>
</dbReference>
<keyword evidence="3" id="KW-1185">Reference proteome</keyword>
<evidence type="ECO:0000313" key="2">
    <source>
        <dbReference type="EMBL" id="SSC65066.1"/>
    </source>
</evidence>
<dbReference type="RefSeq" id="WP_115672205.1">
    <property type="nucleotide sequence ID" value="NZ_UEYP01000017.1"/>
</dbReference>
<evidence type="ECO:0000256" key="1">
    <source>
        <dbReference type="SAM" id="Coils"/>
    </source>
</evidence>
<dbReference type="AlphaFoldDB" id="A0A376AB83"/>
<dbReference type="EMBL" id="UEYP01000017">
    <property type="protein sequence ID" value="SSC65066.1"/>
    <property type="molecule type" value="Genomic_DNA"/>
</dbReference>
<evidence type="ECO:0000313" key="3">
    <source>
        <dbReference type="Proteomes" id="UP000254764"/>
    </source>
</evidence>
<organism evidence="2 3">
    <name type="scientific">Ciceribacter selenitireducens ATCC BAA-1503</name>
    <dbReference type="NCBI Taxonomy" id="1336235"/>
    <lineage>
        <taxon>Bacteria</taxon>
        <taxon>Pseudomonadati</taxon>
        <taxon>Pseudomonadota</taxon>
        <taxon>Alphaproteobacteria</taxon>
        <taxon>Hyphomicrobiales</taxon>
        <taxon>Rhizobiaceae</taxon>
        <taxon>Ciceribacter</taxon>
    </lineage>
</organism>
<reference evidence="3" key="1">
    <citation type="submission" date="2018-07" db="EMBL/GenBank/DDBJ databases">
        <authorList>
            <person name="Peiro R."/>
            <person name="Begona"/>
            <person name="Cbmso G."/>
            <person name="Lopez M."/>
            <person name="Gonzalez S."/>
        </authorList>
    </citation>
    <scope>NUCLEOTIDE SEQUENCE [LARGE SCALE GENOMIC DNA]</scope>
</reference>
<sequence>MADNSLQTQLRELQAQVAALTESLAEQGDAAAYRLRKRTSAAMRDASRTAEEVVDYARSEAESVAGIVREHPAATSTALLTAGLIGGLVGYLIGAAQAPHHPHRRWY</sequence>
<dbReference type="OrthoDB" id="9923379at2"/>
<keyword evidence="1" id="KW-0175">Coiled coil</keyword>
<proteinExistence type="predicted"/>